<proteinExistence type="predicted"/>
<dbReference type="RefSeq" id="WP_169562432.1">
    <property type="nucleotide sequence ID" value="NZ_JAAXYH010000001.1"/>
</dbReference>
<dbReference type="AlphaFoldDB" id="A0A972FPM5"/>
<evidence type="ECO:0000313" key="2">
    <source>
        <dbReference type="Proteomes" id="UP000737113"/>
    </source>
</evidence>
<name>A0A972FPM5_9GAMM</name>
<dbReference type="PANTHER" id="PTHR34472">
    <property type="entry name" value="SULFUR CARRIER PROTEIN THIS"/>
    <property type="match status" value="1"/>
</dbReference>
<reference evidence="1" key="1">
    <citation type="submission" date="2020-04" db="EMBL/GenBank/DDBJ databases">
        <title>Description of Shewanella salipaludis sp. nov., isolated from a salt marsh.</title>
        <authorList>
            <person name="Park S."/>
            <person name="Yoon J.-H."/>
        </authorList>
    </citation>
    <scope>NUCLEOTIDE SEQUENCE</scope>
    <source>
        <strain evidence="1">SHSM-M6</strain>
    </source>
</reference>
<dbReference type="SUPFAM" id="SSF54285">
    <property type="entry name" value="MoaD/ThiS"/>
    <property type="match status" value="1"/>
</dbReference>
<accession>A0A972FPM5</accession>
<comment type="caution">
    <text evidence="1">The sequence shown here is derived from an EMBL/GenBank/DDBJ whole genome shotgun (WGS) entry which is preliminary data.</text>
</comment>
<dbReference type="CDD" id="cd00565">
    <property type="entry name" value="Ubl_ThiS"/>
    <property type="match status" value="1"/>
</dbReference>
<dbReference type="PANTHER" id="PTHR34472:SF1">
    <property type="entry name" value="SULFUR CARRIER PROTEIN THIS"/>
    <property type="match status" value="1"/>
</dbReference>
<keyword evidence="2" id="KW-1185">Reference proteome</keyword>
<evidence type="ECO:0000313" key="1">
    <source>
        <dbReference type="EMBL" id="NMH63805.1"/>
    </source>
</evidence>
<sequence>MISIQLNGEPLAVPEHASLAAVLHERRLDPNAFALVLNAELVPRNRWQHIRCRAGDKLELFSAVAGG</sequence>
<gene>
    <name evidence="1" type="primary">thiS</name>
    <name evidence="1" type="ORF">HC757_01205</name>
</gene>
<organism evidence="1 2">
    <name type="scientific">Shewanella salipaludis</name>
    <dbReference type="NCBI Taxonomy" id="2723052"/>
    <lineage>
        <taxon>Bacteria</taxon>
        <taxon>Pseudomonadati</taxon>
        <taxon>Pseudomonadota</taxon>
        <taxon>Gammaproteobacteria</taxon>
        <taxon>Alteromonadales</taxon>
        <taxon>Shewanellaceae</taxon>
        <taxon>Shewanella</taxon>
    </lineage>
</organism>
<dbReference type="InterPro" id="IPR012675">
    <property type="entry name" value="Beta-grasp_dom_sf"/>
</dbReference>
<protein>
    <submittedName>
        <fullName evidence="1">Sulfur carrier protein ThiS</fullName>
    </submittedName>
</protein>
<dbReference type="EMBL" id="JAAXYH010000001">
    <property type="protein sequence ID" value="NMH63805.1"/>
    <property type="molecule type" value="Genomic_DNA"/>
</dbReference>
<dbReference type="InterPro" id="IPR016155">
    <property type="entry name" value="Mopterin_synth/thiamin_S_b"/>
</dbReference>
<dbReference type="Proteomes" id="UP000737113">
    <property type="component" value="Unassembled WGS sequence"/>
</dbReference>
<dbReference type="InterPro" id="IPR010035">
    <property type="entry name" value="Thi_S"/>
</dbReference>
<dbReference type="InterPro" id="IPR003749">
    <property type="entry name" value="ThiS/MoaD-like"/>
</dbReference>
<dbReference type="Gene3D" id="3.10.20.30">
    <property type="match status" value="1"/>
</dbReference>
<dbReference type="NCBIfam" id="TIGR01683">
    <property type="entry name" value="thiS"/>
    <property type="match status" value="1"/>
</dbReference>
<dbReference type="Pfam" id="PF02597">
    <property type="entry name" value="ThiS"/>
    <property type="match status" value="1"/>
</dbReference>